<dbReference type="EMBL" id="FQUI01000031">
    <property type="protein sequence ID" value="SHF05431.1"/>
    <property type="molecule type" value="Genomic_DNA"/>
</dbReference>
<reference evidence="1" key="1">
    <citation type="submission" date="2016-11" db="EMBL/GenBank/DDBJ databases">
        <authorList>
            <person name="Varghese N."/>
            <person name="Submissions S."/>
        </authorList>
    </citation>
    <scope>NUCLEOTIDE SEQUENCE [LARGE SCALE GENOMIC DNA]</scope>
    <source>
        <strain evidence="1">DSM 16785</strain>
    </source>
</reference>
<name>A0A1M4YIB3_MARH1</name>
<dbReference type="Proteomes" id="UP000184334">
    <property type="component" value="Unassembled WGS sequence"/>
</dbReference>
<accession>A0A1M4YIB3</accession>
<proteinExistence type="predicted"/>
<protein>
    <submittedName>
        <fullName evidence="1">Uncharacterized protein</fullName>
    </submittedName>
</protein>
<sequence length="191" mass="22438">MKKIILIFTILSVVIVSFSNIVDFSIETINKTYLNDETKSYFDIYGRINIFSLYTNIPLAIDNYYKKDFSEILIYPNKNINLNDLKIGIDIVNTGFKTNNLFVFPMMHMMFYKRIIKENNKENTIYIPFRIAIENKIKDITDYEKIDVVLSSGIAFDNKYIIEVGVKDNVGNIINNTFKFNWIVGLRYNIF</sequence>
<evidence type="ECO:0000313" key="2">
    <source>
        <dbReference type="Proteomes" id="UP000184334"/>
    </source>
</evidence>
<evidence type="ECO:0000313" key="1">
    <source>
        <dbReference type="EMBL" id="SHF05431.1"/>
    </source>
</evidence>
<keyword evidence="2" id="KW-1185">Reference proteome</keyword>
<dbReference type="AlphaFoldDB" id="A0A1M4YIB3"/>
<gene>
    <name evidence="1" type="ORF">SAMN02745164_01683</name>
</gene>
<dbReference type="OrthoDB" id="46313at2"/>
<organism evidence="1 2">
    <name type="scientific">Marinitoga hydrogenitolerans (strain DSM 16785 / JCM 12826 / AT1271)</name>
    <dbReference type="NCBI Taxonomy" id="1122195"/>
    <lineage>
        <taxon>Bacteria</taxon>
        <taxon>Thermotogati</taxon>
        <taxon>Thermotogota</taxon>
        <taxon>Thermotogae</taxon>
        <taxon>Petrotogales</taxon>
        <taxon>Petrotogaceae</taxon>
        <taxon>Marinitoga</taxon>
    </lineage>
</organism>
<comment type="caution">
    <text evidence="1">The sequence shown here is derived from an EMBL/GenBank/DDBJ whole genome shotgun (WGS) entry which is preliminary data.</text>
</comment>
<dbReference type="STRING" id="1122195.SAMN02745164_01683"/>
<dbReference type="RefSeq" id="WP_072865365.1">
    <property type="nucleotide sequence ID" value="NZ_FQUI01000031.1"/>
</dbReference>